<dbReference type="AlphaFoldDB" id="A0A136IR02"/>
<evidence type="ECO:0000256" key="2">
    <source>
        <dbReference type="ARBA" id="ARBA00023043"/>
    </source>
</evidence>
<dbReference type="SUPFAM" id="SSF81383">
    <property type="entry name" value="F-box domain"/>
    <property type="match status" value="1"/>
</dbReference>
<gene>
    <name evidence="5" type="ORF">Micbo1qcDRAFT_208366</name>
</gene>
<keyword evidence="6" id="KW-1185">Reference proteome</keyword>
<feature type="repeat" description="ANK" evidence="3">
    <location>
        <begin position="435"/>
        <end position="467"/>
    </location>
</feature>
<dbReference type="PANTHER" id="PTHR24198:SF165">
    <property type="entry name" value="ANKYRIN REPEAT-CONTAINING PROTEIN-RELATED"/>
    <property type="match status" value="1"/>
</dbReference>
<dbReference type="Proteomes" id="UP000070501">
    <property type="component" value="Unassembled WGS sequence"/>
</dbReference>
<feature type="compositionally biased region" description="Low complexity" evidence="4">
    <location>
        <begin position="1"/>
        <end position="12"/>
    </location>
</feature>
<sequence length="678" mass="72905">MPDISMSEASSPMFPPSPPASPRSPESFISAPSRATSLADLPPELVLHLAVYLSTRDALALAATTRLCHGTLNERIYDRHIRTEPDGDLPLWWAADQCTIYALATAKRALDHGADPNGVMFPPYQQGYEFYDTAMLKAVSNGHAAMVALLLEYGADPCAQSKECWPLQLAAKRRKGDYIECLRLMLCSSATSLGLGSGQTTIGVQYRRTQVIDHRGVDGWAALHVAASEGADDVVDLLLEHGARVDIRGFRRCTPLHEAIESGNLSTARKLIDAGADVLAFGFTKHSWGGGAGSNGLDKALDLCRCTVFNPERLPSVSPEQAREFIQSLLTKYRKPVSTGSGRRVNLPAGRAYRLLCPLGGWQPTHSLPFISMLLDSGLDPDARSEPDERTALWHYASMEAGYGPHRPEEPAALTAIIIHLLDAGASINFRDAEHRHTPLMRAVVAGTPKSVALLLSRGADVSLEDRLGCSVLALAAREKKLDSLTLLLNHERKENGDLADSIADLLHRVTARSTPLLSALKYCKVEASKLLLAHGARADVESNGGDSALALAVSTSVLVPVAPLLIESGAQLEERDCEGWTPLTRATTNGCLEGVGFLLREGVEVDALHHWPQGTPRSGQCETALVFAAERGELAIAEALIKAGASAARALECAPDLIERCEDAGYEEMIKILQAAL</sequence>
<accession>A0A136IR02</accession>
<reference evidence="6" key="1">
    <citation type="submission" date="2016-02" db="EMBL/GenBank/DDBJ databases">
        <title>Draft genome sequence of Microdochium bolleyi, a fungal endophyte of beachgrass.</title>
        <authorList>
            <consortium name="DOE Joint Genome Institute"/>
            <person name="David A.S."/>
            <person name="May G."/>
            <person name="Haridas S."/>
            <person name="Lim J."/>
            <person name="Wang M."/>
            <person name="Labutti K."/>
            <person name="Lipzen A."/>
            <person name="Barry K."/>
            <person name="Grigoriev I.V."/>
        </authorList>
    </citation>
    <scope>NUCLEOTIDE SEQUENCE [LARGE SCALE GENOMIC DNA]</scope>
    <source>
        <strain evidence="6">J235TASD1</strain>
    </source>
</reference>
<feature type="repeat" description="ANK" evidence="3">
    <location>
        <begin position="579"/>
        <end position="611"/>
    </location>
</feature>
<evidence type="ECO:0000256" key="1">
    <source>
        <dbReference type="ARBA" id="ARBA00022737"/>
    </source>
</evidence>
<evidence type="ECO:0000256" key="4">
    <source>
        <dbReference type="SAM" id="MobiDB-lite"/>
    </source>
</evidence>
<dbReference type="InterPro" id="IPR036770">
    <property type="entry name" value="Ankyrin_rpt-contain_sf"/>
</dbReference>
<keyword evidence="1" id="KW-0677">Repeat</keyword>
<protein>
    <submittedName>
        <fullName evidence="5">Ankyrin repeat-containing domain protein</fullName>
    </submittedName>
</protein>
<organism evidence="5 6">
    <name type="scientific">Microdochium bolleyi</name>
    <dbReference type="NCBI Taxonomy" id="196109"/>
    <lineage>
        <taxon>Eukaryota</taxon>
        <taxon>Fungi</taxon>
        <taxon>Dikarya</taxon>
        <taxon>Ascomycota</taxon>
        <taxon>Pezizomycotina</taxon>
        <taxon>Sordariomycetes</taxon>
        <taxon>Xylariomycetidae</taxon>
        <taxon>Xylariales</taxon>
        <taxon>Microdochiaceae</taxon>
        <taxon>Microdochium</taxon>
    </lineage>
</organism>
<dbReference type="SUPFAM" id="SSF48403">
    <property type="entry name" value="Ankyrin repeat"/>
    <property type="match status" value="2"/>
</dbReference>
<dbReference type="PROSITE" id="PS50297">
    <property type="entry name" value="ANK_REP_REGION"/>
    <property type="match status" value="3"/>
</dbReference>
<evidence type="ECO:0000313" key="6">
    <source>
        <dbReference type="Proteomes" id="UP000070501"/>
    </source>
</evidence>
<dbReference type="SMART" id="SM00248">
    <property type="entry name" value="ANK"/>
    <property type="match status" value="12"/>
</dbReference>
<dbReference type="Pfam" id="PF00023">
    <property type="entry name" value="Ank"/>
    <property type="match status" value="1"/>
</dbReference>
<feature type="repeat" description="ANK" evidence="3">
    <location>
        <begin position="251"/>
        <end position="278"/>
    </location>
</feature>
<dbReference type="STRING" id="196109.A0A136IR02"/>
<dbReference type="PANTHER" id="PTHR24198">
    <property type="entry name" value="ANKYRIN REPEAT AND PROTEIN KINASE DOMAIN-CONTAINING PROTEIN"/>
    <property type="match status" value="1"/>
</dbReference>
<feature type="repeat" description="ANK" evidence="3">
    <location>
        <begin position="218"/>
        <end position="250"/>
    </location>
</feature>
<dbReference type="InParanoid" id="A0A136IR02"/>
<dbReference type="PROSITE" id="PS50088">
    <property type="entry name" value="ANK_REPEAT"/>
    <property type="match status" value="5"/>
</dbReference>
<dbReference type="Pfam" id="PF12796">
    <property type="entry name" value="Ank_2"/>
    <property type="match status" value="2"/>
</dbReference>
<dbReference type="Gene3D" id="1.25.40.20">
    <property type="entry name" value="Ankyrin repeat-containing domain"/>
    <property type="match status" value="4"/>
</dbReference>
<proteinExistence type="predicted"/>
<name>A0A136IR02_9PEZI</name>
<evidence type="ECO:0000313" key="5">
    <source>
        <dbReference type="EMBL" id="KXJ87355.1"/>
    </source>
</evidence>
<dbReference type="OrthoDB" id="426293at2759"/>
<feature type="repeat" description="ANK" evidence="3">
    <location>
        <begin position="130"/>
        <end position="162"/>
    </location>
</feature>
<keyword evidence="2 3" id="KW-0040">ANK repeat</keyword>
<feature type="compositionally biased region" description="Pro residues" evidence="4">
    <location>
        <begin position="13"/>
        <end position="22"/>
    </location>
</feature>
<dbReference type="EMBL" id="KQ964263">
    <property type="protein sequence ID" value="KXJ87355.1"/>
    <property type="molecule type" value="Genomic_DNA"/>
</dbReference>
<dbReference type="InterPro" id="IPR002110">
    <property type="entry name" value="Ankyrin_rpt"/>
</dbReference>
<evidence type="ECO:0000256" key="3">
    <source>
        <dbReference type="PROSITE-ProRule" id="PRU00023"/>
    </source>
</evidence>
<dbReference type="InterPro" id="IPR036047">
    <property type="entry name" value="F-box-like_dom_sf"/>
</dbReference>
<feature type="region of interest" description="Disordered" evidence="4">
    <location>
        <begin position="1"/>
        <end position="29"/>
    </location>
</feature>